<dbReference type="EMBL" id="QFQP01000010">
    <property type="protein sequence ID" value="PZR13335.1"/>
    <property type="molecule type" value="Genomic_DNA"/>
</dbReference>
<dbReference type="Gene3D" id="3.40.30.10">
    <property type="entry name" value="Glutaredoxin"/>
    <property type="match status" value="1"/>
</dbReference>
<dbReference type="Proteomes" id="UP000249061">
    <property type="component" value="Unassembled WGS sequence"/>
</dbReference>
<dbReference type="PANTHER" id="PTHR13887:SF41">
    <property type="entry name" value="THIOREDOXIN SUPERFAMILY PROTEIN"/>
    <property type="match status" value="1"/>
</dbReference>
<dbReference type="AlphaFoldDB" id="A0A2W5TPQ4"/>
<organism evidence="2 3">
    <name type="scientific">Archangium gephyra</name>
    <dbReference type="NCBI Taxonomy" id="48"/>
    <lineage>
        <taxon>Bacteria</taxon>
        <taxon>Pseudomonadati</taxon>
        <taxon>Myxococcota</taxon>
        <taxon>Myxococcia</taxon>
        <taxon>Myxococcales</taxon>
        <taxon>Cystobacterineae</taxon>
        <taxon>Archangiaceae</taxon>
        <taxon>Archangium</taxon>
    </lineage>
</organism>
<gene>
    <name evidence="2" type="ORF">DI536_13150</name>
</gene>
<dbReference type="CDD" id="cd03024">
    <property type="entry name" value="DsbA_FrnE"/>
    <property type="match status" value="1"/>
</dbReference>
<proteinExistence type="predicted"/>
<name>A0A2W5TPQ4_9BACT</name>
<protein>
    <submittedName>
        <fullName evidence="2">Protein-disulfide isomerase</fullName>
    </submittedName>
</protein>
<sequence>MRVDLWTDIICPWCGLGSHQLEQAITKFGKDVELVHHSFQLDETSPVGVSEPVALMLEKKKGIPAAQVKQMTARVEQLAEKQGLWPYIVGDNRAGNTSMAHELAAWATEQGKGDAMWKALYKVYFGQARSIFDVESLVTLAQEQGLDGSKAREVLTSRKYAQQVLEDGRVAQRMGVSGVPFVVIDNKYGVSGAQPVEVFVEALTQAWNEREPSAEFPSNAVCGPDGCELPS</sequence>
<evidence type="ECO:0000259" key="1">
    <source>
        <dbReference type="Pfam" id="PF01323"/>
    </source>
</evidence>
<dbReference type="SUPFAM" id="SSF52833">
    <property type="entry name" value="Thioredoxin-like"/>
    <property type="match status" value="1"/>
</dbReference>
<dbReference type="Pfam" id="PF01323">
    <property type="entry name" value="DSBA"/>
    <property type="match status" value="1"/>
</dbReference>
<accession>A0A2W5TPQ4</accession>
<evidence type="ECO:0000313" key="2">
    <source>
        <dbReference type="EMBL" id="PZR13335.1"/>
    </source>
</evidence>
<dbReference type="GO" id="GO:0016491">
    <property type="term" value="F:oxidoreductase activity"/>
    <property type="evidence" value="ECO:0007669"/>
    <property type="project" value="InterPro"/>
</dbReference>
<dbReference type="GO" id="GO:0016853">
    <property type="term" value="F:isomerase activity"/>
    <property type="evidence" value="ECO:0007669"/>
    <property type="project" value="UniProtKB-KW"/>
</dbReference>
<keyword evidence="2" id="KW-0413">Isomerase</keyword>
<dbReference type="PANTHER" id="PTHR13887">
    <property type="entry name" value="GLUTATHIONE S-TRANSFERASE KAPPA"/>
    <property type="match status" value="1"/>
</dbReference>
<feature type="domain" description="DSBA-like thioredoxin" evidence="1">
    <location>
        <begin position="3"/>
        <end position="203"/>
    </location>
</feature>
<comment type="caution">
    <text evidence="2">The sequence shown here is derived from an EMBL/GenBank/DDBJ whole genome shotgun (WGS) entry which is preliminary data.</text>
</comment>
<evidence type="ECO:0000313" key="3">
    <source>
        <dbReference type="Proteomes" id="UP000249061"/>
    </source>
</evidence>
<dbReference type="InterPro" id="IPR036249">
    <property type="entry name" value="Thioredoxin-like_sf"/>
</dbReference>
<reference evidence="2 3" key="1">
    <citation type="submission" date="2017-08" db="EMBL/GenBank/DDBJ databases">
        <title>Infants hospitalized years apart are colonized by the same room-sourced microbial strains.</title>
        <authorList>
            <person name="Brooks B."/>
            <person name="Olm M.R."/>
            <person name="Firek B.A."/>
            <person name="Baker R."/>
            <person name="Thomas B.C."/>
            <person name="Morowitz M.J."/>
            <person name="Banfield J.F."/>
        </authorList>
    </citation>
    <scope>NUCLEOTIDE SEQUENCE [LARGE SCALE GENOMIC DNA]</scope>
    <source>
        <strain evidence="2">S2_003_000_R2_14</strain>
    </source>
</reference>
<dbReference type="InterPro" id="IPR001853">
    <property type="entry name" value="DSBA-like_thioredoxin_dom"/>
</dbReference>